<comment type="caution">
    <text evidence="1">The sequence shown here is derived from an EMBL/GenBank/DDBJ whole genome shotgun (WGS) entry which is preliminary data.</text>
</comment>
<dbReference type="OrthoDB" id="10562555at2759"/>
<dbReference type="EMBL" id="JACAZI010000034">
    <property type="protein sequence ID" value="KAF7328982.1"/>
    <property type="molecule type" value="Genomic_DNA"/>
</dbReference>
<dbReference type="Proteomes" id="UP000620124">
    <property type="component" value="Unassembled WGS sequence"/>
</dbReference>
<sequence length="198" mass="22563">MGDLPETGFLRRFCASKATTKLFWVLCTASQKAIKGRAGGGDWDNGSGWRAAQTFPPQPAFPLHAAFPQHPYIPSQPIPPPHPYIPSQPLPPPQPCVCNFNGQGITPKNVDDMDSHSEEEPEEPFDGIVERKEHYLIREQLWYPGLNQWVPYDFSRYEIPVPKQDLGTYFYVNIRHQLPGGKFDCDRRRSVISIPFDR</sequence>
<evidence type="ECO:0000313" key="2">
    <source>
        <dbReference type="Proteomes" id="UP000620124"/>
    </source>
</evidence>
<proteinExistence type="predicted"/>
<name>A0A8H6WUR3_9AGAR</name>
<organism evidence="1 2">
    <name type="scientific">Mycena venus</name>
    <dbReference type="NCBI Taxonomy" id="2733690"/>
    <lineage>
        <taxon>Eukaryota</taxon>
        <taxon>Fungi</taxon>
        <taxon>Dikarya</taxon>
        <taxon>Basidiomycota</taxon>
        <taxon>Agaricomycotina</taxon>
        <taxon>Agaricomycetes</taxon>
        <taxon>Agaricomycetidae</taxon>
        <taxon>Agaricales</taxon>
        <taxon>Marasmiineae</taxon>
        <taxon>Mycenaceae</taxon>
        <taxon>Mycena</taxon>
    </lineage>
</organism>
<protein>
    <submittedName>
        <fullName evidence="1">Uncharacterized protein</fullName>
    </submittedName>
</protein>
<gene>
    <name evidence="1" type="ORF">MVEN_02528200</name>
</gene>
<accession>A0A8H6WUR3</accession>
<keyword evidence="2" id="KW-1185">Reference proteome</keyword>
<evidence type="ECO:0000313" key="1">
    <source>
        <dbReference type="EMBL" id="KAF7328982.1"/>
    </source>
</evidence>
<reference evidence="1" key="1">
    <citation type="submission" date="2020-05" db="EMBL/GenBank/DDBJ databases">
        <title>Mycena genomes resolve the evolution of fungal bioluminescence.</title>
        <authorList>
            <person name="Tsai I.J."/>
        </authorList>
    </citation>
    <scope>NUCLEOTIDE SEQUENCE</scope>
    <source>
        <strain evidence="1">CCC161011</strain>
    </source>
</reference>
<dbReference type="AlphaFoldDB" id="A0A8H6WUR3"/>